<evidence type="ECO:0000256" key="3">
    <source>
        <dbReference type="ARBA" id="ARBA00004959"/>
    </source>
</evidence>
<dbReference type="InterPro" id="IPR004732">
    <property type="entry name" value="Transaldolase_2"/>
</dbReference>
<dbReference type="Pfam" id="PF00923">
    <property type="entry name" value="TAL_FSA"/>
    <property type="match status" value="1"/>
</dbReference>
<evidence type="ECO:0000256" key="6">
    <source>
        <dbReference type="ARBA" id="ARBA00022679"/>
    </source>
</evidence>
<dbReference type="GO" id="GO:0005975">
    <property type="term" value="P:carbohydrate metabolic process"/>
    <property type="evidence" value="ECO:0007669"/>
    <property type="project" value="InterPro"/>
</dbReference>
<dbReference type="PANTHER" id="PTHR10683:SF31">
    <property type="entry name" value="TRANSALDOLASE"/>
    <property type="match status" value="1"/>
</dbReference>
<gene>
    <name evidence="10" type="ORF">MNB_SM-7-1032</name>
</gene>
<dbReference type="AlphaFoldDB" id="A0A1W1B8C3"/>
<dbReference type="InterPro" id="IPR013785">
    <property type="entry name" value="Aldolase_TIM"/>
</dbReference>
<evidence type="ECO:0000256" key="4">
    <source>
        <dbReference type="ARBA" id="ARBA00008426"/>
    </source>
</evidence>
<dbReference type="NCBIfam" id="TIGR00876">
    <property type="entry name" value="tal_mycobact"/>
    <property type="match status" value="1"/>
</dbReference>
<dbReference type="InterPro" id="IPR001585">
    <property type="entry name" value="TAL/FSA"/>
</dbReference>
<protein>
    <submittedName>
        <fullName evidence="10">Transaldolase</fullName>
        <ecNumber evidence="10">2.2.1.2</ecNumber>
    </submittedName>
</protein>
<dbReference type="PROSITE" id="PS01054">
    <property type="entry name" value="TRANSALDOLASE_1"/>
    <property type="match status" value="1"/>
</dbReference>
<evidence type="ECO:0000256" key="5">
    <source>
        <dbReference type="ARBA" id="ARBA00022490"/>
    </source>
</evidence>
<sequence length="327" mass="35981">MYLENLKFSLWADFIEREYLEHEFKELIEKRVINGATSNPAIFKSAILSSPAYKEQLASLDKKLSAKEKYEALAIFDIQKAADVLAPLHKKGDDGYVSIEVDPFLCDDAEATIAEGKRLFQAIGRENVMIKVPATQAGYIAMEELTAAGIAVNATLIFKKEQALACVAAFKRGMSRASKSVDTVISIFVSRVDRAIDAILKEKGVATALTGVYNSSAIYEAIEAQKLPRCRALFASTGVKDNSLPPYYYVEKLLAYNTVNTAPVDTIKAFDKDAKKEVQLPIENEVVVAHMQKLADVGIDLEALLDGQIVDGLEAFKEAFKEILEAL</sequence>
<dbReference type="GO" id="GO:0005737">
    <property type="term" value="C:cytoplasm"/>
    <property type="evidence" value="ECO:0007669"/>
    <property type="project" value="UniProtKB-SubCell"/>
</dbReference>
<keyword evidence="6 10" id="KW-0808">Transferase</keyword>
<dbReference type="SUPFAM" id="SSF51569">
    <property type="entry name" value="Aldolase"/>
    <property type="match status" value="1"/>
</dbReference>
<dbReference type="GO" id="GO:0004801">
    <property type="term" value="F:transaldolase activity"/>
    <property type="evidence" value="ECO:0007669"/>
    <property type="project" value="UniProtKB-EC"/>
</dbReference>
<evidence type="ECO:0000256" key="2">
    <source>
        <dbReference type="ARBA" id="ARBA00004496"/>
    </source>
</evidence>
<evidence type="ECO:0000313" key="10">
    <source>
        <dbReference type="EMBL" id="SFV49758.1"/>
    </source>
</evidence>
<dbReference type="PIRSF" id="PIRSF036915">
    <property type="entry name" value="Trnald_Bac_Plnt"/>
    <property type="match status" value="1"/>
</dbReference>
<comment type="function">
    <text evidence="1">Transaldolase is important for the balance of metabolites in the pentose-phosphate pathway.</text>
</comment>
<organism evidence="10">
    <name type="scientific">hydrothermal vent metagenome</name>
    <dbReference type="NCBI Taxonomy" id="652676"/>
    <lineage>
        <taxon>unclassified sequences</taxon>
        <taxon>metagenomes</taxon>
        <taxon>ecological metagenomes</taxon>
    </lineage>
</organism>
<evidence type="ECO:0000256" key="9">
    <source>
        <dbReference type="ARBA" id="ARBA00048810"/>
    </source>
</evidence>
<dbReference type="HAMAP" id="MF_00493">
    <property type="entry name" value="Transaldolase_2"/>
    <property type="match status" value="1"/>
</dbReference>
<dbReference type="Gene3D" id="3.20.20.70">
    <property type="entry name" value="Aldolase class I"/>
    <property type="match status" value="1"/>
</dbReference>
<dbReference type="EC" id="2.2.1.2" evidence="10"/>
<keyword evidence="8" id="KW-0704">Schiff base</keyword>
<comment type="subcellular location">
    <subcellularLocation>
        <location evidence="2">Cytoplasm</location>
    </subcellularLocation>
</comment>
<keyword evidence="5" id="KW-0963">Cytoplasm</keyword>
<evidence type="ECO:0000256" key="7">
    <source>
        <dbReference type="ARBA" id="ARBA00023126"/>
    </source>
</evidence>
<keyword evidence="7" id="KW-0570">Pentose shunt</keyword>
<proteinExistence type="inferred from homology"/>
<dbReference type="NCBIfam" id="NF003026">
    <property type="entry name" value="PRK03903.1"/>
    <property type="match status" value="1"/>
</dbReference>
<comment type="similarity">
    <text evidence="4">Belongs to the transaldolase family. Type 2 subfamily.</text>
</comment>
<accession>A0A1W1B8C3</accession>
<dbReference type="UniPathway" id="UPA00115"/>
<name>A0A1W1B8C3_9ZZZZ</name>
<reference evidence="10" key="1">
    <citation type="submission" date="2016-10" db="EMBL/GenBank/DDBJ databases">
        <authorList>
            <person name="de Groot N.N."/>
        </authorList>
    </citation>
    <scope>NUCLEOTIDE SEQUENCE</scope>
</reference>
<dbReference type="PANTHER" id="PTHR10683">
    <property type="entry name" value="TRANSALDOLASE"/>
    <property type="match status" value="1"/>
</dbReference>
<comment type="catalytic activity">
    <reaction evidence="9">
        <text>D-sedoheptulose 7-phosphate + D-glyceraldehyde 3-phosphate = D-erythrose 4-phosphate + beta-D-fructose 6-phosphate</text>
        <dbReference type="Rhea" id="RHEA:17053"/>
        <dbReference type="ChEBI" id="CHEBI:16897"/>
        <dbReference type="ChEBI" id="CHEBI:57483"/>
        <dbReference type="ChEBI" id="CHEBI:57634"/>
        <dbReference type="ChEBI" id="CHEBI:59776"/>
        <dbReference type="EC" id="2.2.1.2"/>
    </reaction>
</comment>
<comment type="pathway">
    <text evidence="3">Carbohydrate degradation; pentose phosphate pathway.</text>
</comment>
<evidence type="ECO:0000256" key="8">
    <source>
        <dbReference type="ARBA" id="ARBA00023270"/>
    </source>
</evidence>
<dbReference type="GO" id="GO:0006098">
    <property type="term" value="P:pentose-phosphate shunt"/>
    <property type="evidence" value="ECO:0007669"/>
    <property type="project" value="UniProtKB-UniPathway"/>
</dbReference>
<evidence type="ECO:0000256" key="1">
    <source>
        <dbReference type="ARBA" id="ARBA00003518"/>
    </source>
</evidence>
<dbReference type="InterPro" id="IPR018225">
    <property type="entry name" value="Transaldolase_AS"/>
</dbReference>
<dbReference type="EMBL" id="FPHB01000004">
    <property type="protein sequence ID" value="SFV49758.1"/>
    <property type="molecule type" value="Genomic_DNA"/>
</dbReference>